<dbReference type="InterPro" id="IPR009080">
    <property type="entry name" value="tRNAsynth_Ia_anticodon-bd"/>
</dbReference>
<dbReference type="GO" id="GO:0000049">
    <property type="term" value="F:tRNA binding"/>
    <property type="evidence" value="ECO:0007669"/>
    <property type="project" value="InterPro"/>
</dbReference>
<dbReference type="GO" id="GO:0004822">
    <property type="term" value="F:isoleucine-tRNA ligase activity"/>
    <property type="evidence" value="ECO:0007669"/>
    <property type="project" value="UniProtKB-UniRule"/>
</dbReference>
<keyword evidence="2" id="KW-0436">Ligase</keyword>
<feature type="domain" description="Methionyl/Valyl/Leucyl/Isoleucyl-tRNA synthetase anticodon-binding" evidence="11">
    <location>
        <begin position="729"/>
        <end position="876"/>
    </location>
</feature>
<dbReference type="PRINTS" id="PR00984">
    <property type="entry name" value="TRNASYNTHILE"/>
</dbReference>
<dbReference type="PATRIC" id="fig|1618387.3.peg.831"/>
<feature type="domain" description="Aminoacyl-tRNA synthetase class Ia" evidence="10">
    <location>
        <begin position="24"/>
        <end position="673"/>
    </location>
</feature>
<dbReference type="GO" id="GO:0002161">
    <property type="term" value="F:aminoacyl-tRNA deacylase activity"/>
    <property type="evidence" value="ECO:0007669"/>
    <property type="project" value="InterPro"/>
</dbReference>
<reference evidence="12 13" key="1">
    <citation type="journal article" date="2015" name="Nature">
        <title>rRNA introns, odd ribosomes, and small enigmatic genomes across a large radiation of phyla.</title>
        <authorList>
            <person name="Brown C.T."/>
            <person name="Hug L.A."/>
            <person name="Thomas B.C."/>
            <person name="Sharon I."/>
            <person name="Castelle C.J."/>
            <person name="Singh A."/>
            <person name="Wilkins M.J."/>
            <person name="Williams K.H."/>
            <person name="Banfield J.F."/>
        </authorList>
    </citation>
    <scope>NUCLEOTIDE SEQUENCE [LARGE SCALE GENOMIC DNA]</scope>
</reference>
<evidence type="ECO:0000256" key="3">
    <source>
        <dbReference type="ARBA" id="ARBA00022741"/>
    </source>
</evidence>
<evidence type="ECO:0000313" key="12">
    <source>
        <dbReference type="EMBL" id="KKT51590.1"/>
    </source>
</evidence>
<evidence type="ECO:0000256" key="8">
    <source>
        <dbReference type="ARBA" id="ARBA00048359"/>
    </source>
</evidence>
<keyword evidence="5" id="KW-0648">Protein biosynthesis</keyword>
<gene>
    <name evidence="12" type="ORF">UW44_C0010G0028</name>
</gene>
<comment type="function">
    <text evidence="7">Catalyzes the attachment of isoleucine to tRNA(Ile). As IleRS can inadvertently accommodate and process structurally similar amino acids such as valine, to avoid such errors it has two additional distinct tRNA(Ile)-dependent editing activities. One activity is designated as 'pretransfer' editing and involves the hydrolysis of activated Val-AMP. The other activity is designated 'posttransfer' editing and involves deacylation of mischarged Val-tRNA(Ile).</text>
</comment>
<dbReference type="CDD" id="cd07961">
    <property type="entry name" value="Anticodon_Ia_Ile_ABEc"/>
    <property type="match status" value="1"/>
</dbReference>
<dbReference type="Proteomes" id="UP000034006">
    <property type="component" value="Unassembled WGS sequence"/>
</dbReference>
<proteinExistence type="predicted"/>
<evidence type="ECO:0000256" key="5">
    <source>
        <dbReference type="ARBA" id="ARBA00022917"/>
    </source>
</evidence>
<evidence type="ECO:0000259" key="11">
    <source>
        <dbReference type="Pfam" id="PF08264"/>
    </source>
</evidence>
<dbReference type="Pfam" id="PF08264">
    <property type="entry name" value="Anticodon_1"/>
    <property type="match status" value="1"/>
</dbReference>
<dbReference type="InterPro" id="IPR002301">
    <property type="entry name" value="Ile-tRNA-ligase"/>
</dbReference>
<evidence type="ECO:0000256" key="6">
    <source>
        <dbReference type="ARBA" id="ARBA00023146"/>
    </source>
</evidence>
<name>A0A0G1HXE7_9BACT</name>
<evidence type="ECO:0000256" key="1">
    <source>
        <dbReference type="ARBA" id="ARBA00013165"/>
    </source>
</evidence>
<organism evidence="12 13">
    <name type="scientific">Candidatus Collierbacteria bacterium GW2011_GWB2_44_22</name>
    <dbReference type="NCBI Taxonomy" id="1618387"/>
    <lineage>
        <taxon>Bacteria</taxon>
        <taxon>Candidatus Collieribacteriota</taxon>
    </lineage>
</organism>
<comment type="caution">
    <text evidence="12">The sequence shown here is derived from an EMBL/GenBank/DDBJ whole genome shotgun (WGS) entry which is preliminary data.</text>
</comment>
<keyword evidence="4" id="KW-0067">ATP-binding</keyword>
<dbReference type="PANTHER" id="PTHR42780">
    <property type="entry name" value="SOLEUCYL-TRNA SYNTHETASE"/>
    <property type="match status" value="1"/>
</dbReference>
<dbReference type="Pfam" id="PF00133">
    <property type="entry name" value="tRNA-synt_1"/>
    <property type="match status" value="1"/>
</dbReference>
<dbReference type="InterPro" id="IPR023586">
    <property type="entry name" value="Ile-tRNA-ligase_type2"/>
</dbReference>
<evidence type="ECO:0000256" key="7">
    <source>
        <dbReference type="ARBA" id="ARBA00025217"/>
    </source>
</evidence>
<dbReference type="GO" id="GO:0005737">
    <property type="term" value="C:cytoplasm"/>
    <property type="evidence" value="ECO:0007669"/>
    <property type="project" value="UniProtKB-UniRule"/>
</dbReference>
<dbReference type="InterPro" id="IPR033709">
    <property type="entry name" value="Anticodon_Ile_ABEc"/>
</dbReference>
<dbReference type="GO" id="GO:0005524">
    <property type="term" value="F:ATP binding"/>
    <property type="evidence" value="ECO:0007669"/>
    <property type="project" value="UniProtKB-KW"/>
</dbReference>
<evidence type="ECO:0000256" key="2">
    <source>
        <dbReference type="ARBA" id="ARBA00022598"/>
    </source>
</evidence>
<dbReference type="Gene3D" id="3.90.740.10">
    <property type="entry name" value="Valyl/Leucyl/Isoleucyl-tRNA synthetase, editing domain"/>
    <property type="match status" value="1"/>
</dbReference>
<dbReference type="SUPFAM" id="SSF52374">
    <property type="entry name" value="Nucleotidylyl transferase"/>
    <property type="match status" value="1"/>
</dbReference>
<dbReference type="SUPFAM" id="SSF47323">
    <property type="entry name" value="Anticodon-binding domain of a subclass of class I aminoacyl-tRNA synthetases"/>
    <property type="match status" value="1"/>
</dbReference>
<dbReference type="InterPro" id="IPR014729">
    <property type="entry name" value="Rossmann-like_a/b/a_fold"/>
</dbReference>
<dbReference type="EC" id="6.1.1.5" evidence="1 9"/>
<dbReference type="Gene3D" id="3.40.50.620">
    <property type="entry name" value="HUPs"/>
    <property type="match status" value="2"/>
</dbReference>
<dbReference type="InterPro" id="IPR013155">
    <property type="entry name" value="M/V/L/I-tRNA-synth_anticd-bd"/>
</dbReference>
<keyword evidence="6 12" id="KW-0030">Aminoacyl-tRNA synthetase</keyword>
<dbReference type="NCBIfam" id="TIGR00392">
    <property type="entry name" value="ileS"/>
    <property type="match status" value="1"/>
</dbReference>
<keyword evidence="3" id="KW-0547">Nucleotide-binding</keyword>
<accession>A0A0G1HXE7</accession>
<evidence type="ECO:0000256" key="4">
    <source>
        <dbReference type="ARBA" id="ARBA00022840"/>
    </source>
</evidence>
<dbReference type="EMBL" id="LCIH01000010">
    <property type="protein sequence ID" value="KKT51590.1"/>
    <property type="molecule type" value="Genomic_DNA"/>
</dbReference>
<dbReference type="SUPFAM" id="SSF50677">
    <property type="entry name" value="ValRS/IleRS/LeuRS editing domain"/>
    <property type="match status" value="1"/>
</dbReference>
<protein>
    <recommendedName>
        <fullName evidence="1 9">Isoleucine--tRNA ligase</fullName>
        <ecNumber evidence="1 9">6.1.1.5</ecNumber>
    </recommendedName>
</protein>
<evidence type="ECO:0000259" key="10">
    <source>
        <dbReference type="Pfam" id="PF00133"/>
    </source>
</evidence>
<dbReference type="AlphaFoldDB" id="A0A0G1HXE7"/>
<dbReference type="PANTHER" id="PTHR42780:SF1">
    <property type="entry name" value="ISOLEUCINE--TRNA LIGASE, CYTOPLASMIC"/>
    <property type="match status" value="1"/>
</dbReference>
<dbReference type="InterPro" id="IPR009008">
    <property type="entry name" value="Val/Leu/Ile-tRNA-synth_edit"/>
</dbReference>
<comment type="catalytic activity">
    <reaction evidence="8">
        <text>tRNA(Ile) + L-isoleucine + ATP = L-isoleucyl-tRNA(Ile) + AMP + diphosphate</text>
        <dbReference type="Rhea" id="RHEA:11060"/>
        <dbReference type="Rhea" id="RHEA-COMP:9666"/>
        <dbReference type="Rhea" id="RHEA-COMP:9695"/>
        <dbReference type="ChEBI" id="CHEBI:30616"/>
        <dbReference type="ChEBI" id="CHEBI:33019"/>
        <dbReference type="ChEBI" id="CHEBI:58045"/>
        <dbReference type="ChEBI" id="CHEBI:78442"/>
        <dbReference type="ChEBI" id="CHEBI:78528"/>
        <dbReference type="ChEBI" id="CHEBI:456215"/>
        <dbReference type="EC" id="6.1.1.5"/>
    </reaction>
</comment>
<sequence>MPKDKHLIKEVEASPDFPILERQLLDHWYKSGIVDKYLHKNDASNEKFYFQDGPITANNPMAVHHAWGRTYKDLWQRYKNMRGFKQRFQNGFDCQGLWVEVEVEKELGFHFKKDIEAYGVAAFIQHCKDRVIKYSGIQTEQSKRLGYFMDWDHSYFTMSDENNYMIWHFLKVCWEKGWIYKGHDSVPWCPRCETAISQHEMLTEDYKELTHKSIYFKLPLVGRNAEYLMVWTTTPWTLPANIAVAVDEKQDYSLVEDDTGDNLWVLKDLVGTVFKGGYKKVVKTVRGTELVGLHYTGPFDGITAIKDVATENPDKFHIVIPTDSYIMPISNSEGTGLIHTAVSAGSEDFALGKKLGLPMIPIIADNADYLPGLDFLSGQNAKKHPEIILEYLEERDKKGDKWIFKIENYTHRYPACWRCKTELVWKVADEWYIAMDKVDPDDNQKRTLRQKMIDSAKKINWKPESGYDRELEWLDNMHDWLISKKNRYWGLALPIWVCDKCEKFEVIGSKEELGEKAVSGWDKFEGHSPHKPFIDEVKIKHVLPAGRQACGGTMSRILDVGNPWLDAGIVPFSTLVDPKTGKVSYTSDKKYWKEWFPADFITESFPGQFKNWFYSMIAMSTVLEDTNPFESVLGYYSMLGEDGRPMHKSWGNAIEFNEGADKIGADVMRWSFTRHNPERNLLFGYKLTAETKRQFHMLLWNSYRFFANFAALENWHPEIEFEHIPTKLDLWILNRLDQMVLEVTDGLEKLDAHFASTSIESFVSDLSTWYIRRSRDRVGPSAQIPDDKETCYRTLRTIFDCLSRVLMPFTPFMADMIYTNITGEESVHLAEWPAVTTPEVVDSKLIENMSLVRRICEMGHSVRKIEKMAVKQPLSKMTVLGPESGLEKEKELIQLIKDELNVLAVYFIEDKELSVKLDLDLTPDLINRGKTREIIRSIQEARKQAGCNLDESVSVTLPDWPKEFEDEIKRKTLVKEITRGDLIKIFRS</sequence>
<evidence type="ECO:0000313" key="13">
    <source>
        <dbReference type="Proteomes" id="UP000034006"/>
    </source>
</evidence>
<dbReference type="InterPro" id="IPR002300">
    <property type="entry name" value="aa-tRNA-synth_Ia"/>
</dbReference>
<dbReference type="GO" id="GO:0006428">
    <property type="term" value="P:isoleucyl-tRNA aminoacylation"/>
    <property type="evidence" value="ECO:0007669"/>
    <property type="project" value="UniProtKB-UniRule"/>
</dbReference>
<dbReference type="Gene3D" id="1.10.730.10">
    <property type="entry name" value="Isoleucyl-tRNA Synthetase, Domain 1"/>
    <property type="match status" value="1"/>
</dbReference>
<dbReference type="STRING" id="1618387.UW44_C0010G0028"/>
<evidence type="ECO:0000256" key="9">
    <source>
        <dbReference type="NCBIfam" id="TIGR00392"/>
    </source>
</evidence>